<keyword evidence="1" id="KW-0812">Transmembrane</keyword>
<feature type="transmembrane region" description="Helical" evidence="1">
    <location>
        <begin position="171"/>
        <end position="193"/>
    </location>
</feature>
<dbReference type="EMBL" id="CAJNNW010033385">
    <property type="protein sequence ID" value="CAE8718563.1"/>
    <property type="molecule type" value="Genomic_DNA"/>
</dbReference>
<evidence type="ECO:0000313" key="3">
    <source>
        <dbReference type="Proteomes" id="UP000626109"/>
    </source>
</evidence>
<feature type="transmembrane region" description="Helical" evidence="1">
    <location>
        <begin position="200"/>
        <end position="221"/>
    </location>
</feature>
<keyword evidence="1" id="KW-0472">Membrane</keyword>
<dbReference type="Proteomes" id="UP000626109">
    <property type="component" value="Unassembled WGS sequence"/>
</dbReference>
<keyword evidence="1" id="KW-1133">Transmembrane helix</keyword>
<dbReference type="AlphaFoldDB" id="A0A813L3E1"/>
<comment type="caution">
    <text evidence="2">The sequence shown here is derived from an EMBL/GenBank/DDBJ whole genome shotgun (WGS) entry which is preliminary data.</text>
</comment>
<feature type="non-terminal residue" evidence="2">
    <location>
        <position position="1"/>
    </location>
</feature>
<feature type="transmembrane region" description="Helical" evidence="1">
    <location>
        <begin position="325"/>
        <end position="347"/>
    </location>
</feature>
<evidence type="ECO:0000256" key="1">
    <source>
        <dbReference type="SAM" id="Phobius"/>
    </source>
</evidence>
<evidence type="ECO:0000313" key="2">
    <source>
        <dbReference type="EMBL" id="CAE8718563.1"/>
    </source>
</evidence>
<name>A0A813L3E1_POLGL</name>
<sequence>VGKRTPCLPLMMTSTRAVLVRVCIILGIFLLLMVGIMCSQQMAVHKARHEFCGRFIREHLVVQIGNHTSLSSISREGYQAPICQDLIGEFPWWFLPEFDHYLDPNATKSKYRYLNQTNWVHRSSRQQVELPLFRVFVELPLFRVFGGLQPFRTIFMLSRRAGRHLDPESEIYGSMMNWVTKFMLYVLGVALVLTAFVRGLFCWVLSFAGPFMALVIVAHFFQYRIFGPLTGQYYFQVTSLLPFQRDTWDIFLSASLVTAMVILLFYHSLHFISHAFYTRSLRQAYFNQGQDRTWSELCSNFYCPFLLLTGTVTDYRTQQGAVDNVNGLLCACLPELAMTPAFILGMLDRIRQARQRTADAAVPAACGVVSCHRASYVLGGILGFNGAASSEMQLRRRHVQAVLHDHVFHSNFELLRLHETVGVLPSLPSHPSLAHGHALLPPSRQAAQHDLCDGWRCPGLHRCAP</sequence>
<protein>
    <submittedName>
        <fullName evidence="2">Uncharacterized protein</fullName>
    </submittedName>
</protein>
<proteinExistence type="predicted"/>
<feature type="transmembrane region" description="Helical" evidence="1">
    <location>
        <begin position="18"/>
        <end position="38"/>
    </location>
</feature>
<accession>A0A813L3E1</accession>
<feature type="transmembrane region" description="Helical" evidence="1">
    <location>
        <begin position="293"/>
        <end position="313"/>
    </location>
</feature>
<reference evidence="2" key="1">
    <citation type="submission" date="2021-02" db="EMBL/GenBank/DDBJ databases">
        <authorList>
            <person name="Dougan E. K."/>
            <person name="Rhodes N."/>
            <person name="Thang M."/>
            <person name="Chan C."/>
        </authorList>
    </citation>
    <scope>NUCLEOTIDE SEQUENCE</scope>
</reference>
<feature type="non-terminal residue" evidence="2">
    <location>
        <position position="465"/>
    </location>
</feature>
<gene>
    <name evidence="2" type="ORF">PGLA2088_LOCUS40138</name>
</gene>
<feature type="transmembrane region" description="Helical" evidence="1">
    <location>
        <begin position="250"/>
        <end position="272"/>
    </location>
</feature>
<organism evidence="2 3">
    <name type="scientific">Polarella glacialis</name>
    <name type="common">Dinoflagellate</name>
    <dbReference type="NCBI Taxonomy" id="89957"/>
    <lineage>
        <taxon>Eukaryota</taxon>
        <taxon>Sar</taxon>
        <taxon>Alveolata</taxon>
        <taxon>Dinophyceae</taxon>
        <taxon>Suessiales</taxon>
        <taxon>Suessiaceae</taxon>
        <taxon>Polarella</taxon>
    </lineage>
</organism>